<dbReference type="Pfam" id="PF05488">
    <property type="entry name" value="PAAR_motif"/>
    <property type="match status" value="1"/>
</dbReference>
<keyword evidence="2" id="KW-1185">Reference proteome</keyword>
<gene>
    <name evidence="1" type="ORF">GM655_02685</name>
</gene>
<dbReference type="RefSeq" id="WP_155433073.1">
    <property type="nucleotide sequence ID" value="NZ_JBHLXK010000001.1"/>
</dbReference>
<reference evidence="1 2" key="1">
    <citation type="submission" date="2019-11" db="EMBL/GenBank/DDBJ databases">
        <title>Type strains purchased from KCTC, JCM and DSMZ.</title>
        <authorList>
            <person name="Lu H."/>
        </authorList>
    </citation>
    <scope>NUCLEOTIDE SEQUENCE [LARGE SCALE GENOMIC DNA]</scope>
    <source>
        <strain evidence="1 2">DSM 103461</strain>
    </source>
</reference>
<dbReference type="Proteomes" id="UP000735592">
    <property type="component" value="Unassembled WGS sequence"/>
</dbReference>
<dbReference type="CDD" id="cd14744">
    <property type="entry name" value="PAAR_CT_2"/>
    <property type="match status" value="1"/>
</dbReference>
<name>A0ABW9SI03_9BURK</name>
<dbReference type="InterPro" id="IPR008727">
    <property type="entry name" value="PAAR_motif"/>
</dbReference>
<comment type="caution">
    <text evidence="1">The sequence shown here is derived from an EMBL/GenBank/DDBJ whole genome shotgun (WGS) entry which is preliminary data.</text>
</comment>
<sequence>MRRYNITVGAKTTAGGVVQATTTPAMISGTRIAVEGDTIYCPKCKKTGTIVCISPRHKQHIQGKNCALSDDICSCGCFPPPRLLASQTVRYQSFLSEQNFQNSSASIATLLVASEIKDFVPEELEQYFIATRDDQETPNLTYVIHEDGVVLDRGMFGTDSKTKAFSIHQDLQFTCWANPT</sequence>
<dbReference type="EMBL" id="WNKW01000001">
    <property type="protein sequence ID" value="MTW31727.1"/>
    <property type="molecule type" value="Genomic_DNA"/>
</dbReference>
<evidence type="ECO:0000313" key="2">
    <source>
        <dbReference type="Proteomes" id="UP000735592"/>
    </source>
</evidence>
<evidence type="ECO:0000313" key="1">
    <source>
        <dbReference type="EMBL" id="MTW31727.1"/>
    </source>
</evidence>
<organism evidence="1 2">
    <name type="scientific">Pseudoduganella danionis</name>
    <dbReference type="NCBI Taxonomy" id="1890295"/>
    <lineage>
        <taxon>Bacteria</taxon>
        <taxon>Pseudomonadati</taxon>
        <taxon>Pseudomonadota</taxon>
        <taxon>Betaproteobacteria</taxon>
        <taxon>Burkholderiales</taxon>
        <taxon>Oxalobacteraceae</taxon>
        <taxon>Telluria group</taxon>
        <taxon>Pseudoduganella</taxon>
    </lineage>
</organism>
<accession>A0ABW9SI03</accession>
<proteinExistence type="predicted"/>
<protein>
    <recommendedName>
        <fullName evidence="3">PAAR domain-containing protein</fullName>
    </recommendedName>
</protein>
<evidence type="ECO:0008006" key="3">
    <source>
        <dbReference type="Google" id="ProtNLM"/>
    </source>
</evidence>